<dbReference type="PANTHER" id="PTHR13451">
    <property type="entry name" value="CLASS II CROSSOVER JUNCTION ENDONUCLEASE MUS81"/>
    <property type="match status" value="1"/>
</dbReference>
<keyword evidence="7" id="KW-0378">Hydrolase</keyword>
<dbReference type="GO" id="GO:0006308">
    <property type="term" value="P:DNA catabolic process"/>
    <property type="evidence" value="ECO:0007669"/>
    <property type="project" value="InterPro"/>
</dbReference>
<dbReference type="InterPro" id="IPR042530">
    <property type="entry name" value="EME1/EME2_C"/>
</dbReference>
<keyword evidence="8" id="KW-0460">Magnesium</keyword>
<dbReference type="InterPro" id="IPR033309">
    <property type="entry name" value="Mus81"/>
</dbReference>
<dbReference type="Pfam" id="PF02732">
    <property type="entry name" value="ERCC4"/>
    <property type="match status" value="1"/>
</dbReference>
<dbReference type="GO" id="GO:0000727">
    <property type="term" value="P:double-strand break repair via break-induced replication"/>
    <property type="evidence" value="ECO:0007669"/>
    <property type="project" value="TreeGrafter"/>
</dbReference>
<sequence>MFIKIDSREKDLQDKISYYISFIPAFRNLKMIVEPLPIGDVIITNNNEDILIMERKTINDLLSSIKDGRYEEQSFRLNGISKHHNHNIMYLIEGDVNKMNMFKDSKTEKLTLYSAIFSLNYYKGFSVIRTLNLDESALFICNCTTKLLKGETTNRKPFYSNSSSSQKFTILGSNDPTKVDEIVEINVPADEIETTEKDYIGLVKKVKKENITPENIDEIMLCQIPGVSATTAISIIKKFNSLANLIKCLEENETCLKDIVNVNKQGQTRKITCTSIANIKKFLMKK</sequence>
<name>A0A6C0DGU6_9ZZZZ</name>
<protein>
    <recommendedName>
        <fullName evidence="11">ERCC4 domain-containing protein</fullName>
    </recommendedName>
</protein>
<dbReference type="AlphaFoldDB" id="A0A6C0DGU6"/>
<dbReference type="Gene3D" id="1.10.150.670">
    <property type="entry name" value="Crossover junction endonuclease EME1, DNA-binding domain"/>
    <property type="match status" value="1"/>
</dbReference>
<dbReference type="GO" id="GO:0008821">
    <property type="term" value="F:crossover junction DNA endonuclease activity"/>
    <property type="evidence" value="ECO:0007669"/>
    <property type="project" value="InterPro"/>
</dbReference>
<keyword evidence="9" id="KW-0233">DNA recombination</keyword>
<proteinExistence type="inferred from homology"/>
<evidence type="ECO:0000256" key="7">
    <source>
        <dbReference type="ARBA" id="ARBA00022801"/>
    </source>
</evidence>
<evidence type="ECO:0000259" key="11">
    <source>
        <dbReference type="SMART" id="SM00891"/>
    </source>
</evidence>
<dbReference type="PANTHER" id="PTHR13451:SF0">
    <property type="entry name" value="CROSSOVER JUNCTION ENDONUCLEASE MUS81"/>
    <property type="match status" value="1"/>
</dbReference>
<comment type="cofactor">
    <cofactor evidence="1">
        <name>Mg(2+)</name>
        <dbReference type="ChEBI" id="CHEBI:18420"/>
    </cofactor>
</comment>
<keyword evidence="5" id="KW-0255">Endonuclease</keyword>
<keyword evidence="3" id="KW-0540">Nuclease</keyword>
<evidence type="ECO:0000256" key="8">
    <source>
        <dbReference type="ARBA" id="ARBA00022842"/>
    </source>
</evidence>
<dbReference type="GO" id="GO:0031573">
    <property type="term" value="P:mitotic intra-S DNA damage checkpoint signaling"/>
    <property type="evidence" value="ECO:0007669"/>
    <property type="project" value="TreeGrafter"/>
</dbReference>
<dbReference type="EMBL" id="MN739616">
    <property type="protein sequence ID" value="QHT16148.1"/>
    <property type="molecule type" value="Genomic_DNA"/>
</dbReference>
<evidence type="ECO:0000256" key="4">
    <source>
        <dbReference type="ARBA" id="ARBA00022723"/>
    </source>
</evidence>
<dbReference type="GO" id="GO:0046872">
    <property type="term" value="F:metal ion binding"/>
    <property type="evidence" value="ECO:0007669"/>
    <property type="project" value="UniProtKB-KW"/>
</dbReference>
<keyword evidence="4" id="KW-0479">Metal-binding</keyword>
<evidence type="ECO:0000256" key="1">
    <source>
        <dbReference type="ARBA" id="ARBA00001946"/>
    </source>
</evidence>
<evidence type="ECO:0000256" key="5">
    <source>
        <dbReference type="ARBA" id="ARBA00022759"/>
    </source>
</evidence>
<feature type="domain" description="ERCC4" evidence="11">
    <location>
        <begin position="2"/>
        <end position="96"/>
    </location>
</feature>
<dbReference type="GO" id="GO:0048257">
    <property type="term" value="F:3'-flap endonuclease activity"/>
    <property type="evidence" value="ECO:0007669"/>
    <property type="project" value="TreeGrafter"/>
</dbReference>
<comment type="similarity">
    <text evidence="2">Belongs to the XPF family.</text>
</comment>
<dbReference type="GO" id="GO:0003677">
    <property type="term" value="F:DNA binding"/>
    <property type="evidence" value="ECO:0007669"/>
    <property type="project" value="InterPro"/>
</dbReference>
<dbReference type="SMART" id="SM00891">
    <property type="entry name" value="ERCC4"/>
    <property type="match status" value="1"/>
</dbReference>
<evidence type="ECO:0000256" key="10">
    <source>
        <dbReference type="ARBA" id="ARBA00023204"/>
    </source>
</evidence>
<evidence type="ECO:0000256" key="9">
    <source>
        <dbReference type="ARBA" id="ARBA00023172"/>
    </source>
</evidence>
<dbReference type="GO" id="GO:0048476">
    <property type="term" value="C:Holliday junction resolvase complex"/>
    <property type="evidence" value="ECO:0007669"/>
    <property type="project" value="TreeGrafter"/>
</dbReference>
<keyword evidence="6" id="KW-0227">DNA damage</keyword>
<dbReference type="InterPro" id="IPR047416">
    <property type="entry name" value="XPF_nuclease_Mus81"/>
</dbReference>
<dbReference type="CDD" id="cd20074">
    <property type="entry name" value="XPF_nuclease_Mus81"/>
    <property type="match status" value="1"/>
</dbReference>
<evidence type="ECO:0000313" key="12">
    <source>
        <dbReference type="EMBL" id="QHT16148.1"/>
    </source>
</evidence>
<evidence type="ECO:0000256" key="2">
    <source>
        <dbReference type="ARBA" id="ARBA00010015"/>
    </source>
</evidence>
<dbReference type="GO" id="GO:0000712">
    <property type="term" value="P:resolution of meiotic recombination intermediates"/>
    <property type="evidence" value="ECO:0007669"/>
    <property type="project" value="TreeGrafter"/>
</dbReference>
<evidence type="ECO:0000256" key="3">
    <source>
        <dbReference type="ARBA" id="ARBA00022722"/>
    </source>
</evidence>
<organism evidence="12">
    <name type="scientific">viral metagenome</name>
    <dbReference type="NCBI Taxonomy" id="1070528"/>
    <lineage>
        <taxon>unclassified sequences</taxon>
        <taxon>metagenomes</taxon>
        <taxon>organismal metagenomes</taxon>
    </lineage>
</organism>
<dbReference type="GO" id="GO:0005634">
    <property type="term" value="C:nucleus"/>
    <property type="evidence" value="ECO:0007669"/>
    <property type="project" value="TreeGrafter"/>
</dbReference>
<accession>A0A6C0DGU6</accession>
<dbReference type="InterPro" id="IPR006166">
    <property type="entry name" value="ERCC4_domain"/>
</dbReference>
<keyword evidence="10" id="KW-0234">DNA repair</keyword>
<reference evidence="12" key="1">
    <citation type="journal article" date="2020" name="Nature">
        <title>Giant virus diversity and host interactions through global metagenomics.</title>
        <authorList>
            <person name="Schulz F."/>
            <person name="Roux S."/>
            <person name="Paez-Espino D."/>
            <person name="Jungbluth S."/>
            <person name="Walsh D.A."/>
            <person name="Denef V.J."/>
            <person name="McMahon K.D."/>
            <person name="Konstantinidis K.T."/>
            <person name="Eloe-Fadrosh E.A."/>
            <person name="Kyrpides N.C."/>
            <person name="Woyke T."/>
        </authorList>
    </citation>
    <scope>NUCLEOTIDE SEQUENCE</scope>
    <source>
        <strain evidence="12">GVMAG-M-3300023174-182</strain>
    </source>
</reference>
<dbReference type="SUPFAM" id="SSF52980">
    <property type="entry name" value="Restriction endonuclease-like"/>
    <property type="match status" value="1"/>
</dbReference>
<evidence type="ECO:0000256" key="6">
    <source>
        <dbReference type="ARBA" id="ARBA00022763"/>
    </source>
</evidence>
<dbReference type="Gene3D" id="3.40.50.10130">
    <property type="match status" value="1"/>
</dbReference>
<dbReference type="InterPro" id="IPR011335">
    <property type="entry name" value="Restrct_endonuc-II-like"/>
</dbReference>